<feature type="transmembrane region" description="Helical" evidence="5">
    <location>
        <begin position="43"/>
        <end position="65"/>
    </location>
</feature>
<comment type="subcellular location">
    <subcellularLocation>
        <location evidence="1">Membrane</location>
        <topology evidence="1">Multi-pass membrane protein</topology>
    </subcellularLocation>
</comment>
<protein>
    <recommendedName>
        <fullName evidence="6">O-antigen ligase-related domain-containing protein</fullName>
    </recommendedName>
</protein>
<feature type="transmembrane region" description="Helical" evidence="5">
    <location>
        <begin position="383"/>
        <end position="401"/>
    </location>
</feature>
<evidence type="ECO:0000313" key="8">
    <source>
        <dbReference type="Proteomes" id="UP000340077"/>
    </source>
</evidence>
<keyword evidence="3 5" id="KW-1133">Transmembrane helix</keyword>
<comment type="caution">
    <text evidence="7">The sequence shown here is derived from an EMBL/GenBank/DDBJ whole genome shotgun (WGS) entry which is preliminary data.</text>
</comment>
<dbReference type="InterPro" id="IPR007016">
    <property type="entry name" value="O-antigen_ligase-rel_domated"/>
</dbReference>
<dbReference type="AlphaFoldDB" id="A0A5M3PIP4"/>
<name>A0A5M3PIP4_9GAMM</name>
<dbReference type="GO" id="GO:0016020">
    <property type="term" value="C:membrane"/>
    <property type="evidence" value="ECO:0007669"/>
    <property type="project" value="UniProtKB-SubCell"/>
</dbReference>
<dbReference type="InterPro" id="IPR051533">
    <property type="entry name" value="WaaL-like"/>
</dbReference>
<keyword evidence="4 5" id="KW-0472">Membrane</keyword>
<feature type="transmembrane region" description="Helical" evidence="5">
    <location>
        <begin position="199"/>
        <end position="216"/>
    </location>
</feature>
<dbReference type="Pfam" id="PF04932">
    <property type="entry name" value="Wzy_C"/>
    <property type="match status" value="1"/>
</dbReference>
<feature type="transmembrane region" description="Helical" evidence="5">
    <location>
        <begin position="110"/>
        <end position="129"/>
    </location>
</feature>
<evidence type="ECO:0000259" key="6">
    <source>
        <dbReference type="Pfam" id="PF04932"/>
    </source>
</evidence>
<organism evidence="7 8">
    <name type="scientific">Marinobacter salsuginis</name>
    <dbReference type="NCBI Taxonomy" id="418719"/>
    <lineage>
        <taxon>Bacteria</taxon>
        <taxon>Pseudomonadati</taxon>
        <taxon>Pseudomonadota</taxon>
        <taxon>Gammaproteobacteria</taxon>
        <taxon>Pseudomonadales</taxon>
        <taxon>Marinobacteraceae</taxon>
        <taxon>Marinobacter</taxon>
    </lineage>
</organism>
<dbReference type="Proteomes" id="UP000340077">
    <property type="component" value="Unassembled WGS sequence"/>
</dbReference>
<dbReference type="PANTHER" id="PTHR37422">
    <property type="entry name" value="TEICHURONIC ACID BIOSYNTHESIS PROTEIN TUAE"/>
    <property type="match status" value="1"/>
</dbReference>
<feature type="transmembrane region" description="Helical" evidence="5">
    <location>
        <begin position="345"/>
        <end position="363"/>
    </location>
</feature>
<evidence type="ECO:0000313" key="7">
    <source>
        <dbReference type="EMBL" id="GBO82764.1"/>
    </source>
</evidence>
<evidence type="ECO:0000256" key="1">
    <source>
        <dbReference type="ARBA" id="ARBA00004141"/>
    </source>
</evidence>
<evidence type="ECO:0000256" key="2">
    <source>
        <dbReference type="ARBA" id="ARBA00022692"/>
    </source>
</evidence>
<reference evidence="7 8" key="1">
    <citation type="journal article" date="2019" name="J. Gen. Appl. Microbiol.">
        <title>Aerobic degradation of cis-dichloroethene by the marine bacterium Marinobacter salsuginis strain 5N-3.</title>
        <authorList>
            <person name="Inoue Y."/>
            <person name="Fukunaga Y."/>
            <person name="Katsumata H."/>
            <person name="Ohji S."/>
            <person name="Hosoyama A."/>
            <person name="Mori K."/>
            <person name="Ando K."/>
        </authorList>
    </citation>
    <scope>NUCLEOTIDE SEQUENCE [LARGE SCALE GENOMIC DNA]</scope>
    <source>
        <strain evidence="7 8">5N-3</strain>
    </source>
</reference>
<feature type="transmembrane region" description="Helical" evidence="5">
    <location>
        <begin position="249"/>
        <end position="266"/>
    </location>
</feature>
<feature type="transmembrane region" description="Helical" evidence="5">
    <location>
        <begin position="86"/>
        <end position="104"/>
    </location>
</feature>
<evidence type="ECO:0000256" key="5">
    <source>
        <dbReference type="SAM" id="Phobius"/>
    </source>
</evidence>
<accession>A0A5M3PIP4</accession>
<dbReference type="RefSeq" id="WP_069183464.1">
    <property type="nucleotide sequence ID" value="NZ_BGZH01000001.1"/>
</dbReference>
<dbReference type="EMBL" id="BGZH01000001">
    <property type="protein sequence ID" value="GBO82764.1"/>
    <property type="molecule type" value="Genomic_DNA"/>
</dbReference>
<gene>
    <name evidence="7" type="ORF">MS5N3_02150</name>
</gene>
<keyword evidence="8" id="KW-1185">Reference proteome</keyword>
<proteinExistence type="predicted"/>
<evidence type="ECO:0000256" key="3">
    <source>
        <dbReference type="ARBA" id="ARBA00022989"/>
    </source>
</evidence>
<feature type="transmembrane region" description="Helical" evidence="5">
    <location>
        <begin position="136"/>
        <end position="154"/>
    </location>
</feature>
<feature type="transmembrane region" description="Helical" evidence="5">
    <location>
        <begin position="174"/>
        <end position="192"/>
    </location>
</feature>
<sequence length="456" mass="51382">MSKFALLFLLVFFGGVVAALAYSGTAAFVVYQMVYFFNPDNRWWASSIPGLRYSLIASLLMLSVLAAKYRHYSEMSPWGEMAPFKWMLAVLGMYYVAYIFALDLPNHKRFTFEFLKLIIIVLVAYKLIYSEKALKVCLWVYIMGCAYIGYLAHVTGRNAQGRVEGIGMVDSLDANDTAAALVPSAVLLLYFAWMGDKKIRVLSVVCGALIANGLVLINSRGAFLACVVSLGIFILFMIFSSQQRKGQRFTAVLIVVVGLSGAIYVTDDLFWERMGTLKEIEDKESSGSSRMVFWWTTFDMLEDHPMGMGINGYNRLAPIYMDDDTRGGVEHRSVHSMWFQGLSELGWLGFGFFCCMLLSLYRLSRKAKKYVMSLDNAKAYFQILALECAFIGYLAAGTFINRFRAEILYWMILFLAVAIKVYYLQAKKANADAAGEGDAASYKQAKFTRKSRDVYT</sequence>
<dbReference type="PANTHER" id="PTHR37422:SF23">
    <property type="entry name" value="TEICHURONIC ACID BIOSYNTHESIS PROTEIN TUAE"/>
    <property type="match status" value="1"/>
</dbReference>
<feature type="transmembrane region" description="Helical" evidence="5">
    <location>
        <begin position="222"/>
        <end position="240"/>
    </location>
</feature>
<evidence type="ECO:0000256" key="4">
    <source>
        <dbReference type="ARBA" id="ARBA00023136"/>
    </source>
</evidence>
<feature type="domain" description="O-antigen ligase-related" evidence="6">
    <location>
        <begin position="208"/>
        <end position="354"/>
    </location>
</feature>
<feature type="transmembrane region" description="Helical" evidence="5">
    <location>
        <begin position="407"/>
        <end position="424"/>
    </location>
</feature>
<keyword evidence="2 5" id="KW-0812">Transmembrane</keyword>